<feature type="compositionally biased region" description="Low complexity" evidence="2">
    <location>
        <begin position="96"/>
        <end position="105"/>
    </location>
</feature>
<feature type="compositionally biased region" description="Pro residues" evidence="2">
    <location>
        <begin position="205"/>
        <end position="218"/>
    </location>
</feature>
<gene>
    <name evidence="3" type="ORF">EWM64_g2360</name>
</gene>
<proteinExistence type="predicted"/>
<sequence length="722" mass="80026">MDKQTPPSSLSNVPDPNQDFNLSEVESLSDFDWLDISSRASEDNESIGLTESDRDDVPQRPLSRRSSVSHSSSRDGDVEGWEGLVEEADLQDLPDDAPVQPAPAADAEHDLIPELASDGLHDEQSVKDALDQSMISTLSGSRPGSLSGSMHAPGSRPRDLRLSFPDPLTSSHDELKRSYDDVSPVSTTFTSSEHADEPSQGDTPSAPPAVDPGSPPRPEVPEVFRPVVEFEVLLYGNAYANKWSFVEILLEKLATGAGLTLSPRDIQSSRMSMYWLNSKGNFHRLTLGYAVSIVDRTDLFPIRHLLEGIDPNKSLAIIFLPSSLTALPEHDCYLPVMSFPTVTLDPAGFSQYGMRDAVEEKWQSMGIPASKLLLRHSDDPKRILHEDDVDELVPSQVVRAFEPLLPQGRRALKLSREQLPSISVVTILTILSLVLGYVVSGISQMPVPSASSTEKLRPSPVTSLISNSSTESAVRALASAMTSDLALSSSKDLNLGVVNRHSSSLSTTTASDDSRASEVVREFPWWTSDVVAVPHFLRLEGIVDFYGRSQGADSQHNAAADQIYSLSTRLTSSLFDIFNAKMFIEAVRTDMQELLDALDELILVLSRQRQTAWEMSKSTATGLRAEFQRRNTRAQQHAREIREKGENVISSLAAQAQGRVKQAQVKARELKDSITDRIDSEVIVYHKLEEKFRARVLEHQSRRGLRKEVRQMRRRHRRHMVI</sequence>
<comment type="caution">
    <text evidence="3">The sequence shown here is derived from an EMBL/GenBank/DDBJ whole genome shotgun (WGS) entry which is preliminary data.</text>
</comment>
<dbReference type="OrthoDB" id="3256495at2759"/>
<feature type="region of interest" description="Disordered" evidence="2">
    <location>
        <begin position="1"/>
        <end position="21"/>
    </location>
</feature>
<protein>
    <submittedName>
        <fullName evidence="3">Uncharacterized protein</fullName>
    </submittedName>
</protein>
<feature type="region of interest" description="Disordered" evidence="2">
    <location>
        <begin position="136"/>
        <end position="220"/>
    </location>
</feature>
<reference evidence="3 4" key="1">
    <citation type="submission" date="2019-02" db="EMBL/GenBank/DDBJ databases">
        <title>Genome sequencing of the rare red list fungi Hericium alpestre (H. flagellum).</title>
        <authorList>
            <person name="Buettner E."/>
            <person name="Kellner H."/>
        </authorList>
    </citation>
    <scope>NUCLEOTIDE SEQUENCE [LARGE SCALE GENOMIC DNA]</scope>
    <source>
        <strain evidence="3 4">DSM 108284</strain>
    </source>
</reference>
<feature type="coiled-coil region" evidence="1">
    <location>
        <begin position="624"/>
        <end position="673"/>
    </location>
</feature>
<evidence type="ECO:0000313" key="3">
    <source>
        <dbReference type="EMBL" id="TFY81649.1"/>
    </source>
</evidence>
<evidence type="ECO:0000256" key="1">
    <source>
        <dbReference type="SAM" id="Coils"/>
    </source>
</evidence>
<name>A0A4Z0A6W3_9AGAM</name>
<feature type="compositionally biased region" description="Acidic residues" evidence="2">
    <location>
        <begin position="78"/>
        <end position="95"/>
    </location>
</feature>
<dbReference type="STRING" id="135208.A0A4Z0A6W3"/>
<accession>A0A4Z0A6W3</accession>
<feature type="region of interest" description="Disordered" evidence="2">
    <location>
        <begin position="40"/>
        <end position="122"/>
    </location>
</feature>
<feature type="compositionally biased region" description="Low complexity" evidence="2">
    <location>
        <begin position="136"/>
        <end position="149"/>
    </location>
</feature>
<evidence type="ECO:0000256" key="2">
    <source>
        <dbReference type="SAM" id="MobiDB-lite"/>
    </source>
</evidence>
<dbReference type="AlphaFoldDB" id="A0A4Z0A6W3"/>
<dbReference type="Proteomes" id="UP000298061">
    <property type="component" value="Unassembled WGS sequence"/>
</dbReference>
<feature type="compositionally biased region" description="Basic and acidic residues" evidence="2">
    <location>
        <begin position="171"/>
        <end position="180"/>
    </location>
</feature>
<evidence type="ECO:0000313" key="4">
    <source>
        <dbReference type="Proteomes" id="UP000298061"/>
    </source>
</evidence>
<organism evidence="3 4">
    <name type="scientific">Hericium alpestre</name>
    <dbReference type="NCBI Taxonomy" id="135208"/>
    <lineage>
        <taxon>Eukaryota</taxon>
        <taxon>Fungi</taxon>
        <taxon>Dikarya</taxon>
        <taxon>Basidiomycota</taxon>
        <taxon>Agaricomycotina</taxon>
        <taxon>Agaricomycetes</taxon>
        <taxon>Russulales</taxon>
        <taxon>Hericiaceae</taxon>
        <taxon>Hericium</taxon>
    </lineage>
</organism>
<keyword evidence="4" id="KW-1185">Reference proteome</keyword>
<keyword evidence="1" id="KW-0175">Coiled coil</keyword>
<dbReference type="EMBL" id="SFCI01000188">
    <property type="protein sequence ID" value="TFY81649.1"/>
    <property type="molecule type" value="Genomic_DNA"/>
</dbReference>